<evidence type="ECO:0000313" key="1">
    <source>
        <dbReference type="EMBL" id="KAE9984074.1"/>
    </source>
</evidence>
<protein>
    <submittedName>
        <fullName evidence="1">Uncharacterized protein</fullName>
    </submittedName>
</protein>
<proteinExistence type="predicted"/>
<dbReference type="Proteomes" id="UP000490939">
    <property type="component" value="Unassembled WGS sequence"/>
</dbReference>
<reference evidence="1 2" key="1">
    <citation type="submission" date="2019-07" db="EMBL/GenBank/DDBJ databases">
        <title>Venturia inaequalis Genome Resource.</title>
        <authorList>
            <person name="Lichtner F.J."/>
        </authorList>
    </citation>
    <scope>NUCLEOTIDE SEQUENCE [LARGE SCALE GENOMIC DNA]</scope>
    <source>
        <strain evidence="1 2">DMI_063113</strain>
    </source>
</reference>
<accession>A0A8H3V7U5</accession>
<dbReference type="EMBL" id="WNWR01000302">
    <property type="protein sequence ID" value="KAE9984074.1"/>
    <property type="molecule type" value="Genomic_DNA"/>
</dbReference>
<keyword evidence="2" id="KW-1185">Reference proteome</keyword>
<gene>
    <name evidence="1" type="ORF">EG327_005241</name>
</gene>
<comment type="caution">
    <text evidence="1">The sequence shown here is derived from an EMBL/GenBank/DDBJ whole genome shotgun (WGS) entry which is preliminary data.</text>
</comment>
<dbReference type="AlphaFoldDB" id="A0A8H3V7U5"/>
<organism evidence="1 2">
    <name type="scientific">Venturia inaequalis</name>
    <name type="common">Apple scab fungus</name>
    <dbReference type="NCBI Taxonomy" id="5025"/>
    <lineage>
        <taxon>Eukaryota</taxon>
        <taxon>Fungi</taxon>
        <taxon>Dikarya</taxon>
        <taxon>Ascomycota</taxon>
        <taxon>Pezizomycotina</taxon>
        <taxon>Dothideomycetes</taxon>
        <taxon>Pleosporomycetidae</taxon>
        <taxon>Venturiales</taxon>
        <taxon>Venturiaceae</taxon>
        <taxon>Venturia</taxon>
    </lineage>
</organism>
<sequence length="117" mass="13288">MPDNFSVCAKVEECEERARLIIGMISTPEHDQHVILDLEFSALGHNNNGEQTLLPLTITFAEFIGQFFRSAEEGLYSLKGNPARPAPFSDLSLFRRYQRMTVSTGCILYKSIFQQQD</sequence>
<evidence type="ECO:0000313" key="2">
    <source>
        <dbReference type="Proteomes" id="UP000490939"/>
    </source>
</evidence>
<name>A0A8H3V7U5_VENIN</name>